<evidence type="ECO:0000256" key="2">
    <source>
        <dbReference type="ARBA" id="ARBA00022723"/>
    </source>
</evidence>
<keyword evidence="2" id="KW-0479">Metal-binding</keyword>
<evidence type="ECO:0000256" key="1">
    <source>
        <dbReference type="ARBA" id="ARBA00008779"/>
    </source>
</evidence>
<evidence type="ECO:0000256" key="3">
    <source>
        <dbReference type="ARBA" id="ARBA00022801"/>
    </source>
</evidence>
<protein>
    <submittedName>
        <fullName evidence="7">Sulfatase</fullName>
    </submittedName>
</protein>
<dbReference type="Pfam" id="PF00884">
    <property type="entry name" value="Sulfatase"/>
    <property type="match status" value="1"/>
</dbReference>
<keyword evidence="5" id="KW-0732">Signal</keyword>
<dbReference type="Proteomes" id="UP000019275">
    <property type="component" value="Unassembled WGS sequence"/>
</dbReference>
<feature type="domain" description="Sulfatase N-terminal" evidence="6">
    <location>
        <begin position="31"/>
        <end position="397"/>
    </location>
</feature>
<comment type="caution">
    <text evidence="7">The sequence shown here is derived from an EMBL/GenBank/DDBJ whole genome shotgun (WGS) entry which is preliminary data.</text>
</comment>
<organism evidence="7 8">
    <name type="scientific">Cellulophaga geojensis KL-A</name>
    <dbReference type="NCBI Taxonomy" id="1328323"/>
    <lineage>
        <taxon>Bacteria</taxon>
        <taxon>Pseudomonadati</taxon>
        <taxon>Bacteroidota</taxon>
        <taxon>Flavobacteriia</taxon>
        <taxon>Flavobacteriales</taxon>
        <taxon>Flavobacteriaceae</taxon>
        <taxon>Cellulophaga</taxon>
    </lineage>
</organism>
<comment type="similarity">
    <text evidence="1">Belongs to the sulfatase family.</text>
</comment>
<dbReference type="PROSITE" id="PS00523">
    <property type="entry name" value="SULFATASE_1"/>
    <property type="match status" value="1"/>
</dbReference>
<accession>A0ABN0RP24</accession>
<sequence>MVNVKIIRMFKKYIFVICVVFSTQIFAQKQPNVIVVLADDIGVGDISYYRKMHSNNVVLKTPAIDNLAKNGMVFTDAHSPAALCAPSRYAVMTGNNCYRSYAPWGVWGAYEASPIKPNQLTLGKLMKNAGYQTAFLGKWGFGMDFFKKGSDRQIYRSPRKRVELGVDVRKIVGKGPLDNGFDYSLTFPAGIQNVPYVVYENQEWMPLEKNSEIGYISQENMTKKGVTLDKDEGLGDTNWDPHNMGPLLVNKAVDYIAKADTNKPFFMYYCSLAVHLPHTPTKRLNGEKIAGQTPSKHLDMVKELDVQMAMLVAALKKKGVYDNTIILFTSDNGGLLKGKSIQSGHKSNDIYRGGKNQAYEGGHRVPFIAWWPEKIKKNSTSKIPILTIDILATLAAITSQEIEEGQANDSANLLPIFTGENKSKEVHPYLVTQSGTGKEAIIIKDGWKLIIAFDKKDKTNSTRTPVALFNLNNNVIENEKQNLIHKPEFASKVKSLFTTYNTYRDPGEKTKI</sequence>
<evidence type="ECO:0000256" key="4">
    <source>
        <dbReference type="ARBA" id="ARBA00022837"/>
    </source>
</evidence>
<keyword evidence="8" id="KW-1185">Reference proteome</keyword>
<keyword evidence="3" id="KW-0378">Hydrolase</keyword>
<name>A0ABN0RP24_9FLAO</name>
<proteinExistence type="inferred from homology"/>
<gene>
    <name evidence="7" type="ORF">KLA_08770</name>
</gene>
<evidence type="ECO:0000313" key="7">
    <source>
        <dbReference type="EMBL" id="EWH13643.1"/>
    </source>
</evidence>
<feature type="signal peptide" evidence="5">
    <location>
        <begin position="1"/>
        <end position="27"/>
    </location>
</feature>
<dbReference type="InterPro" id="IPR024607">
    <property type="entry name" value="Sulfatase_CS"/>
</dbReference>
<dbReference type="InterPro" id="IPR000917">
    <property type="entry name" value="Sulfatase_N"/>
</dbReference>
<dbReference type="CDD" id="cd16143">
    <property type="entry name" value="ARS_like"/>
    <property type="match status" value="1"/>
</dbReference>
<dbReference type="Gene3D" id="3.40.720.10">
    <property type="entry name" value="Alkaline Phosphatase, subunit A"/>
    <property type="match status" value="1"/>
</dbReference>
<dbReference type="PANTHER" id="PTHR42693:SF53">
    <property type="entry name" value="ENDO-4-O-SULFATASE"/>
    <property type="match status" value="1"/>
</dbReference>
<feature type="chain" id="PRO_5045782910" evidence="5">
    <location>
        <begin position="28"/>
        <end position="512"/>
    </location>
</feature>
<dbReference type="EMBL" id="ARZX01000009">
    <property type="protein sequence ID" value="EWH13643.1"/>
    <property type="molecule type" value="Genomic_DNA"/>
</dbReference>
<dbReference type="InterPro" id="IPR050738">
    <property type="entry name" value="Sulfatase"/>
</dbReference>
<dbReference type="SUPFAM" id="SSF53649">
    <property type="entry name" value="Alkaline phosphatase-like"/>
    <property type="match status" value="1"/>
</dbReference>
<reference evidence="7 8" key="1">
    <citation type="journal article" date="2014" name="Genome Announc.">
        <title>Draft Genome Sequence of the Carrageenan-Degrading Bacterium Cellulophaga sp. Strain KL-A, Isolated from Decaying Marine Algae.</title>
        <authorList>
            <person name="Shan D."/>
            <person name="Ying J."/>
            <person name="Li X."/>
            <person name="Gao Z."/>
            <person name="Wei G."/>
            <person name="Shao Z."/>
        </authorList>
    </citation>
    <scope>NUCLEOTIDE SEQUENCE [LARGE SCALE GENOMIC DNA]</scope>
    <source>
        <strain evidence="7 8">KL-A</strain>
    </source>
</reference>
<evidence type="ECO:0000256" key="5">
    <source>
        <dbReference type="SAM" id="SignalP"/>
    </source>
</evidence>
<evidence type="ECO:0000259" key="6">
    <source>
        <dbReference type="Pfam" id="PF00884"/>
    </source>
</evidence>
<evidence type="ECO:0000313" key="8">
    <source>
        <dbReference type="Proteomes" id="UP000019275"/>
    </source>
</evidence>
<keyword evidence="4" id="KW-0106">Calcium</keyword>
<dbReference type="Gene3D" id="3.30.1120.10">
    <property type="match status" value="1"/>
</dbReference>
<dbReference type="PANTHER" id="PTHR42693">
    <property type="entry name" value="ARYLSULFATASE FAMILY MEMBER"/>
    <property type="match status" value="1"/>
</dbReference>
<dbReference type="InterPro" id="IPR017850">
    <property type="entry name" value="Alkaline_phosphatase_core_sf"/>
</dbReference>